<organism evidence="1 2">
    <name type="scientific">Kribbella qitaiheensis</name>
    <dbReference type="NCBI Taxonomy" id="1544730"/>
    <lineage>
        <taxon>Bacteria</taxon>
        <taxon>Bacillati</taxon>
        <taxon>Actinomycetota</taxon>
        <taxon>Actinomycetes</taxon>
        <taxon>Propionibacteriales</taxon>
        <taxon>Kribbellaceae</taxon>
        <taxon>Kribbella</taxon>
    </lineage>
</organism>
<protein>
    <submittedName>
        <fullName evidence="1">SIR2 family protein</fullName>
    </submittedName>
</protein>
<name>A0A7G6WW43_9ACTN</name>
<reference evidence="2" key="1">
    <citation type="submission" date="2019-09" db="EMBL/GenBank/DDBJ databases">
        <title>Antimicrobial potential of Antarctic Bacteria.</title>
        <authorList>
            <person name="Benaud N."/>
            <person name="Edwards R.J."/>
            <person name="Ferrari B.C."/>
        </authorList>
    </citation>
    <scope>NUCLEOTIDE SEQUENCE [LARGE SCALE GENOMIC DNA]</scope>
    <source>
        <strain evidence="2">SPB151</strain>
    </source>
</reference>
<dbReference type="Proteomes" id="UP000515563">
    <property type="component" value="Chromosome"/>
</dbReference>
<dbReference type="KEGG" id="kqi:F1D05_10260"/>
<keyword evidence="2" id="KW-1185">Reference proteome</keyword>
<sequence length="315" mass="36323">MTWYQDPSNAGLIERLRELIADQGRLLMFLGAGLSFGAARLNGRARFDYDRSQRRPWWPDEPRLVSDDDGLPLPSWPWLVSRMYEELAVTASENERDALAEFFSEEGPLDCAQLFRQTIGEANYREFLLRQFDSGRHQFVQVTPSHQALVALRLQRLFTTNYDELIEAAYQKAGERLRVSASEAQFTAHRRTVDAHLVKLHGSIDQPDTIVLTRSDYARIRLERRAMLDHLRSELADAAFLFVGFSLSDPNFNTIHDDLRVVYGMNMPASYTVQGRRNTVKERYLRSLDVNTVWLNGWNELPDFLTRINVHSEAG</sequence>
<dbReference type="Gene3D" id="3.40.50.1220">
    <property type="entry name" value="TPP-binding domain"/>
    <property type="match status" value="1"/>
</dbReference>
<accession>A0A7G6WW43</accession>
<reference evidence="1 2" key="2">
    <citation type="journal article" date="2020" name="Microbiol. Resour. Announc.">
        <title>Antarctic desert soil bacteria exhibit high novel natural product potential, evaluated through long-read genome sequencing and comparative genomics.</title>
        <authorList>
            <person name="Benaud N."/>
            <person name="Edwards R.J."/>
            <person name="Amos T.G."/>
            <person name="D'Agostino P.M."/>
            <person name="Gutierrez-Chavez C."/>
            <person name="Montgomery K."/>
            <person name="Nicetic I."/>
            <person name="Ferrari B.C."/>
        </authorList>
    </citation>
    <scope>NUCLEOTIDE SEQUENCE [LARGE SCALE GENOMIC DNA]</scope>
    <source>
        <strain evidence="1 2">SPB151</strain>
    </source>
</reference>
<dbReference type="InterPro" id="IPR029035">
    <property type="entry name" value="DHS-like_NAD/FAD-binding_dom"/>
</dbReference>
<gene>
    <name evidence="1" type="ORF">F1D05_10260</name>
</gene>
<evidence type="ECO:0000313" key="1">
    <source>
        <dbReference type="EMBL" id="QNE18208.1"/>
    </source>
</evidence>
<dbReference type="EMBL" id="CP043661">
    <property type="protein sequence ID" value="QNE18208.1"/>
    <property type="molecule type" value="Genomic_DNA"/>
</dbReference>
<dbReference type="SUPFAM" id="SSF52467">
    <property type="entry name" value="DHS-like NAD/FAD-binding domain"/>
    <property type="match status" value="1"/>
</dbReference>
<proteinExistence type="predicted"/>
<dbReference type="AlphaFoldDB" id="A0A7G6WW43"/>
<evidence type="ECO:0000313" key="2">
    <source>
        <dbReference type="Proteomes" id="UP000515563"/>
    </source>
</evidence>
<dbReference type="Pfam" id="PF13289">
    <property type="entry name" value="SIR2_2"/>
    <property type="match status" value="1"/>
</dbReference>